<evidence type="ECO:0000313" key="6">
    <source>
        <dbReference type="Proteomes" id="UP000224507"/>
    </source>
</evidence>
<organism evidence="5 6">
    <name type="scientific">Fusobacterium nucleatum subsp. polymorphum</name>
    <name type="common">Fusobacterium polymorphum</name>
    <dbReference type="NCBI Taxonomy" id="76857"/>
    <lineage>
        <taxon>Bacteria</taxon>
        <taxon>Fusobacteriati</taxon>
        <taxon>Fusobacteriota</taxon>
        <taxon>Fusobacteriia</taxon>
        <taxon>Fusobacteriales</taxon>
        <taxon>Fusobacteriaceae</taxon>
        <taxon>Fusobacterium</taxon>
    </lineage>
</organism>
<dbReference type="SUPFAM" id="SSF116734">
    <property type="entry name" value="DNA methylase specificity domain"/>
    <property type="match status" value="2"/>
</dbReference>
<keyword evidence="5" id="KW-0255">Endonuclease</keyword>
<keyword evidence="5" id="KW-0540">Nuclease</keyword>
<dbReference type="EMBL" id="NIRO01000002">
    <property type="protein sequence ID" value="PHI17321.1"/>
    <property type="molecule type" value="Genomic_DNA"/>
</dbReference>
<dbReference type="GO" id="GO:0004519">
    <property type="term" value="F:endonuclease activity"/>
    <property type="evidence" value="ECO:0007669"/>
    <property type="project" value="UniProtKB-KW"/>
</dbReference>
<evidence type="ECO:0000256" key="3">
    <source>
        <dbReference type="ARBA" id="ARBA00023125"/>
    </source>
</evidence>
<keyword evidence="2" id="KW-0680">Restriction system</keyword>
<dbReference type="InterPro" id="IPR000055">
    <property type="entry name" value="Restrct_endonuc_typeI_TRD"/>
</dbReference>
<dbReference type="GO" id="GO:0009307">
    <property type="term" value="P:DNA restriction-modification system"/>
    <property type="evidence" value="ECO:0007669"/>
    <property type="project" value="UniProtKB-KW"/>
</dbReference>
<comment type="caution">
    <text evidence="5">The sequence shown here is derived from an EMBL/GenBank/DDBJ whole genome shotgun (WGS) entry which is preliminary data.</text>
</comment>
<sequence length="360" mass="41688">MKIFNKSEWKKVKLGDICDILDSRRIPISEEKRIKGKYPYYGANGIQGYINDYIFDEELVLLAEDGGNFGSKTKPIAYKINGKTWVNNHAHVLKAKNKIISTDFLLYSLMFYNVTKLITGTTRKKLTRTGMEKITLFIPNLDMQEKITNYLQKIEKFVFFRKNQLTYLKELNKSLFIKFNKNGVEKQLDEVADIIMGQSPLSQSYNIDKKGLPFYQGKTEFGDMYIKESNIYCNSPIKIAEKNDILMSVRAPVGDVNIAIHKSCIGRGLASIRAKKIDYLYLFYLLKEQKTRIEKMGVGSTFKAINKNNISSLKMSIVEMNKQNKIKKYLILTEKLSFEIEKSIKEAENLYNSLMNKYFD</sequence>
<dbReference type="CDD" id="cd17499">
    <property type="entry name" value="RMtype1_S_CloLW9ORF3270P-TRD1-CR1_like"/>
    <property type="match status" value="1"/>
</dbReference>
<evidence type="ECO:0000256" key="1">
    <source>
        <dbReference type="ARBA" id="ARBA00010923"/>
    </source>
</evidence>
<dbReference type="PANTHER" id="PTHR30408">
    <property type="entry name" value="TYPE-1 RESTRICTION ENZYME ECOKI SPECIFICITY PROTEIN"/>
    <property type="match status" value="1"/>
</dbReference>
<feature type="domain" description="Type I restriction modification DNA specificity" evidence="4">
    <location>
        <begin position="7"/>
        <end position="158"/>
    </location>
</feature>
<dbReference type="Pfam" id="PF01420">
    <property type="entry name" value="Methylase_S"/>
    <property type="match status" value="2"/>
</dbReference>
<feature type="domain" description="Type I restriction modification DNA specificity" evidence="4">
    <location>
        <begin position="184"/>
        <end position="346"/>
    </location>
</feature>
<proteinExistence type="inferred from homology"/>
<evidence type="ECO:0000256" key="2">
    <source>
        <dbReference type="ARBA" id="ARBA00022747"/>
    </source>
</evidence>
<comment type="similarity">
    <text evidence="1">Belongs to the type-I restriction system S methylase family.</text>
</comment>
<dbReference type="CDD" id="cd17262">
    <property type="entry name" value="RMtype1_S_Aco12261I-TRD2-CR2"/>
    <property type="match status" value="1"/>
</dbReference>
<accession>A0A2C6CLN1</accession>
<evidence type="ECO:0000259" key="4">
    <source>
        <dbReference type="Pfam" id="PF01420"/>
    </source>
</evidence>
<dbReference type="AlphaFoldDB" id="A0A2C6CLN1"/>
<evidence type="ECO:0000313" key="5">
    <source>
        <dbReference type="EMBL" id="PHI17321.1"/>
    </source>
</evidence>
<name>A0A2C6CLN1_FUSNP</name>
<dbReference type="PANTHER" id="PTHR30408:SF13">
    <property type="entry name" value="TYPE I RESTRICTION ENZYME HINDI SPECIFICITY SUBUNIT"/>
    <property type="match status" value="1"/>
</dbReference>
<dbReference type="Proteomes" id="UP000224507">
    <property type="component" value="Unassembled WGS sequence"/>
</dbReference>
<dbReference type="InterPro" id="IPR044946">
    <property type="entry name" value="Restrct_endonuc_typeI_TRD_sf"/>
</dbReference>
<dbReference type="GO" id="GO:0003677">
    <property type="term" value="F:DNA binding"/>
    <property type="evidence" value="ECO:0007669"/>
    <property type="project" value="UniProtKB-KW"/>
</dbReference>
<dbReference type="Gene3D" id="3.90.220.20">
    <property type="entry name" value="DNA methylase specificity domains"/>
    <property type="match status" value="2"/>
</dbReference>
<protein>
    <submittedName>
        <fullName evidence="5">Restriction endonuclease subunit S</fullName>
    </submittedName>
</protein>
<keyword evidence="5" id="KW-0378">Hydrolase</keyword>
<keyword evidence="3" id="KW-0238">DNA-binding</keyword>
<dbReference type="InterPro" id="IPR052021">
    <property type="entry name" value="Type-I_RS_S_subunit"/>
</dbReference>
<reference evidence="5 6" key="1">
    <citation type="submission" date="2017-06" db="EMBL/GenBank/DDBJ databases">
        <title>Draft genome sequence of Fusobacterium nucleatum subsp. polymorphum KCOM 1274 (=ChDC F309).</title>
        <authorList>
            <person name="Kook J.-K."/>
            <person name="Park S.-N."/>
            <person name="Lim Y.K."/>
            <person name="Roh H."/>
        </authorList>
    </citation>
    <scope>NUCLEOTIDE SEQUENCE [LARGE SCALE GENOMIC DNA]</scope>
    <source>
        <strain evidence="6">KCOM 1274 (ChDC F309)</strain>
    </source>
</reference>
<gene>
    <name evidence="5" type="ORF">CBG56_04230</name>
</gene>
<dbReference type="RefSeq" id="WP_098997190.1">
    <property type="nucleotide sequence ID" value="NZ_CP077153.1"/>
</dbReference>